<evidence type="ECO:0000313" key="1">
    <source>
        <dbReference type="EMBL" id="MVM32817.1"/>
    </source>
</evidence>
<dbReference type="Proteomes" id="UP000436006">
    <property type="component" value="Unassembled WGS sequence"/>
</dbReference>
<reference evidence="1 2" key="1">
    <citation type="submission" date="2019-12" db="EMBL/GenBank/DDBJ databases">
        <title>Spirosoma sp. HMF4905 genome sequencing and assembly.</title>
        <authorList>
            <person name="Kang H."/>
            <person name="Cha I."/>
            <person name="Kim H."/>
            <person name="Joh K."/>
        </authorList>
    </citation>
    <scope>NUCLEOTIDE SEQUENCE [LARGE SCALE GENOMIC DNA]</scope>
    <source>
        <strain evidence="1 2">HMF4905</strain>
    </source>
</reference>
<sequence>MNLFVLPSLLLAAGLLIIVQFYRPGIGINGFCKASSLLVIRYTSLVYNQ</sequence>
<comment type="caution">
    <text evidence="1">The sequence shown here is derived from an EMBL/GenBank/DDBJ whole genome shotgun (WGS) entry which is preliminary data.</text>
</comment>
<dbReference type="EMBL" id="WPIN01000008">
    <property type="protein sequence ID" value="MVM32817.1"/>
    <property type="molecule type" value="Genomic_DNA"/>
</dbReference>
<protein>
    <submittedName>
        <fullName evidence="1">Uncharacterized protein</fullName>
    </submittedName>
</protein>
<gene>
    <name evidence="1" type="ORF">GO755_22440</name>
</gene>
<dbReference type="AlphaFoldDB" id="A0A7K1SG68"/>
<keyword evidence="2" id="KW-1185">Reference proteome</keyword>
<name>A0A7K1SG68_9BACT</name>
<organism evidence="1 2">
    <name type="scientific">Spirosoma arboris</name>
    <dbReference type="NCBI Taxonomy" id="2682092"/>
    <lineage>
        <taxon>Bacteria</taxon>
        <taxon>Pseudomonadati</taxon>
        <taxon>Bacteroidota</taxon>
        <taxon>Cytophagia</taxon>
        <taxon>Cytophagales</taxon>
        <taxon>Cytophagaceae</taxon>
        <taxon>Spirosoma</taxon>
    </lineage>
</organism>
<evidence type="ECO:0000313" key="2">
    <source>
        <dbReference type="Proteomes" id="UP000436006"/>
    </source>
</evidence>
<accession>A0A7K1SG68</accession>
<dbReference type="RefSeq" id="WP_157587523.1">
    <property type="nucleotide sequence ID" value="NZ_WPIN01000008.1"/>
</dbReference>
<proteinExistence type="predicted"/>